<dbReference type="InterPro" id="IPR019067">
    <property type="entry name" value="Restrct_endonuc_II_MamI"/>
</dbReference>
<evidence type="ECO:0000313" key="2">
    <source>
        <dbReference type="Proteomes" id="UP000266484"/>
    </source>
</evidence>
<keyword evidence="1" id="KW-0378">Hydrolase</keyword>
<sequence>MQPDASKISIDDNEHKIVELLDDLMLRPRRELIKWSRTTKQTPNVKIGYPGQHLASLITGVEGSRTGARGHDLIDGSEVKSCSRIDQLDKCKNCNASVARLENQCPACGSAEIQRKDDSKWLFGIRSEAELRLLTQDVDRVLIVLGDHPHFTDNDFSVLRFQAWEIWPKNPRNRHFTTLMEEYYRNIYLGRKAIDPNSNPAPKNFWPYSFQFYMSNPIKVFSCTVSDADLDPRVTVDHYVQPHADRSALESDLMPSSILGKAEMDLVKTLPDDTLTALLQPGVSAEQFRSFKRLNFMRGALKHFDENARSGMLLRSTSSPVPQAVPYNRFSS</sequence>
<gene>
    <name evidence="1" type="ORF">DZG00_11640</name>
</gene>
<dbReference type="GO" id="GO:0009307">
    <property type="term" value="P:DNA restriction-modification system"/>
    <property type="evidence" value="ECO:0007669"/>
    <property type="project" value="InterPro"/>
</dbReference>
<name>A0A399T1E4_9MICO</name>
<dbReference type="AlphaFoldDB" id="A0A399T1E4"/>
<proteinExistence type="predicted"/>
<comment type="caution">
    <text evidence="1">The sequence shown here is derived from an EMBL/GenBank/DDBJ whole genome shotgun (WGS) entry which is preliminary data.</text>
</comment>
<dbReference type="RefSeq" id="WP_119382458.1">
    <property type="nucleotide sequence ID" value="NZ_QWGT01000189.1"/>
</dbReference>
<dbReference type="Pfam" id="PF09567">
    <property type="entry name" value="RE_MamI"/>
    <property type="match status" value="1"/>
</dbReference>
<dbReference type="GO" id="GO:0009036">
    <property type="term" value="F:type II site-specific deoxyribonuclease activity"/>
    <property type="evidence" value="ECO:0007669"/>
    <property type="project" value="InterPro"/>
</dbReference>
<organism evidence="1 2">
    <name type="scientific">Clavibacter lycopersici</name>
    <dbReference type="NCBI Taxonomy" id="2301718"/>
    <lineage>
        <taxon>Bacteria</taxon>
        <taxon>Bacillati</taxon>
        <taxon>Actinomycetota</taxon>
        <taxon>Actinomycetes</taxon>
        <taxon>Micrococcales</taxon>
        <taxon>Microbacteriaceae</taxon>
        <taxon>Clavibacter</taxon>
    </lineage>
</organism>
<accession>A0A399T1E4</accession>
<keyword evidence="1" id="KW-0540">Nuclease</keyword>
<evidence type="ECO:0000313" key="1">
    <source>
        <dbReference type="EMBL" id="RIJ49638.1"/>
    </source>
</evidence>
<keyword evidence="1" id="KW-0255">Endonuclease</keyword>
<reference evidence="1 2" key="1">
    <citation type="submission" date="2018-08" db="EMBL/GenBank/DDBJ databases">
        <title>Genome Sequence of Clavibacter michiganensis Subspecies type strains, and the Atypical Peach-Colored Strains Isolated from Tomato.</title>
        <authorList>
            <person name="Osdaghi E."/>
            <person name="Portier P."/>
            <person name="Briand M."/>
            <person name="Jacques M.-A."/>
        </authorList>
    </citation>
    <scope>NUCLEOTIDE SEQUENCE [LARGE SCALE GENOMIC DNA]</scope>
    <source>
        <strain evidence="1 2">CFBP 8615</strain>
    </source>
</reference>
<dbReference type="EMBL" id="QWGT01000189">
    <property type="protein sequence ID" value="RIJ49638.1"/>
    <property type="molecule type" value="Genomic_DNA"/>
</dbReference>
<dbReference type="Proteomes" id="UP000266484">
    <property type="component" value="Unassembled WGS sequence"/>
</dbReference>
<protein>
    <submittedName>
        <fullName evidence="1">MamI family restriction endonuclease</fullName>
    </submittedName>
</protein>
<dbReference type="OrthoDB" id="7066990at2"/>
<keyword evidence="2" id="KW-1185">Reference proteome</keyword>
<dbReference type="REBASE" id="301585">
    <property type="entry name" value="Csp8615ORF11635P"/>
</dbReference>
<dbReference type="GO" id="GO:0003677">
    <property type="term" value="F:DNA binding"/>
    <property type="evidence" value="ECO:0007669"/>
    <property type="project" value="InterPro"/>
</dbReference>